<name>A0A401LC14_9FIRM</name>
<dbReference type="PANTHER" id="PTHR31727:SF6">
    <property type="entry name" value="OLEOYL-ACYL CARRIER PROTEIN THIOESTERASE 1, CHLOROPLASTIC"/>
    <property type="match status" value="1"/>
</dbReference>
<evidence type="ECO:0000313" key="10">
    <source>
        <dbReference type="EMBL" id="GCB29014.1"/>
    </source>
</evidence>
<feature type="domain" description="Acyl-ACP thioesterase-like C-terminal" evidence="9">
    <location>
        <begin position="160"/>
        <end position="248"/>
    </location>
</feature>
<dbReference type="InterPro" id="IPR002864">
    <property type="entry name" value="Acyl-ACP_thioesterase_NHD"/>
</dbReference>
<reference evidence="10 11" key="1">
    <citation type="submission" date="2018-10" db="EMBL/GenBank/DDBJ databases">
        <title>Draft Genome Sequence of Anaerotignum sp. KCTC 15736.</title>
        <authorList>
            <person name="Choi S.H."/>
            <person name="Kim J.S."/>
            <person name="Kang S.W."/>
            <person name="Lee J.S."/>
            <person name="Park S.H."/>
        </authorList>
    </citation>
    <scope>NUCLEOTIDE SEQUENCE [LARGE SCALE GENOMIC DNA]</scope>
    <source>
        <strain evidence="10 11">KCTC 15736</strain>
    </source>
</reference>
<dbReference type="EMBL" id="BHVZ01000001">
    <property type="protein sequence ID" value="GCB29014.1"/>
    <property type="molecule type" value="Genomic_DNA"/>
</dbReference>
<dbReference type="SUPFAM" id="SSF54637">
    <property type="entry name" value="Thioesterase/thiol ester dehydrase-isomerase"/>
    <property type="match status" value="2"/>
</dbReference>
<dbReference type="Gene3D" id="3.10.129.10">
    <property type="entry name" value="Hotdog Thioesterase"/>
    <property type="match status" value="1"/>
</dbReference>
<dbReference type="AlphaFoldDB" id="A0A401LC14"/>
<evidence type="ECO:0000256" key="4">
    <source>
        <dbReference type="ARBA" id="ARBA00022832"/>
    </source>
</evidence>
<dbReference type="Pfam" id="PF01643">
    <property type="entry name" value="Acyl-ACP_TE"/>
    <property type="match status" value="1"/>
</dbReference>
<evidence type="ECO:0000259" key="8">
    <source>
        <dbReference type="Pfam" id="PF01643"/>
    </source>
</evidence>
<dbReference type="CDD" id="cd00586">
    <property type="entry name" value="4HBT"/>
    <property type="match status" value="1"/>
</dbReference>
<keyword evidence="4" id="KW-0276">Fatty acid metabolism</keyword>
<dbReference type="Pfam" id="PF20791">
    <property type="entry name" value="Acyl-ACP_TE_C"/>
    <property type="match status" value="1"/>
</dbReference>
<dbReference type="GO" id="GO:0000036">
    <property type="term" value="F:acyl carrier activity"/>
    <property type="evidence" value="ECO:0007669"/>
    <property type="project" value="TreeGrafter"/>
</dbReference>
<organism evidence="10 11">
    <name type="scientific">Anaerotignum faecicola</name>
    <dbReference type="NCBI Taxonomy" id="2358141"/>
    <lineage>
        <taxon>Bacteria</taxon>
        <taxon>Bacillati</taxon>
        <taxon>Bacillota</taxon>
        <taxon>Clostridia</taxon>
        <taxon>Lachnospirales</taxon>
        <taxon>Anaerotignaceae</taxon>
        <taxon>Anaerotignum</taxon>
    </lineage>
</organism>
<proteinExistence type="inferred from homology"/>
<keyword evidence="3" id="KW-0378">Hydrolase</keyword>
<keyword evidence="6" id="KW-0443">Lipid metabolism</keyword>
<accession>A0A401LC14</accession>
<evidence type="ECO:0000256" key="5">
    <source>
        <dbReference type="ARBA" id="ARBA00022946"/>
    </source>
</evidence>
<evidence type="ECO:0000256" key="6">
    <source>
        <dbReference type="ARBA" id="ARBA00023098"/>
    </source>
</evidence>
<evidence type="ECO:0000256" key="1">
    <source>
        <dbReference type="ARBA" id="ARBA00006500"/>
    </source>
</evidence>
<protein>
    <submittedName>
        <fullName evidence="10">Acyl-ACP thioesterase</fullName>
    </submittedName>
</protein>
<evidence type="ECO:0000313" key="11">
    <source>
        <dbReference type="Proteomes" id="UP000287361"/>
    </source>
</evidence>
<dbReference type="Proteomes" id="UP000287361">
    <property type="component" value="Unassembled WGS sequence"/>
</dbReference>
<evidence type="ECO:0000259" key="9">
    <source>
        <dbReference type="Pfam" id="PF20791"/>
    </source>
</evidence>
<feature type="domain" description="Acyl-ACP thioesterase N-terminal hotdog" evidence="8">
    <location>
        <begin position="7"/>
        <end position="133"/>
    </location>
</feature>
<keyword evidence="2" id="KW-0444">Lipid biosynthesis</keyword>
<dbReference type="InterPro" id="IPR049427">
    <property type="entry name" value="Acyl-ACP_TE_C"/>
</dbReference>
<keyword evidence="11" id="KW-1185">Reference proteome</keyword>
<gene>
    <name evidence="10" type="ORF">KGMB03357_06750</name>
</gene>
<evidence type="ECO:0000256" key="3">
    <source>
        <dbReference type="ARBA" id="ARBA00022801"/>
    </source>
</evidence>
<dbReference type="PANTHER" id="PTHR31727">
    <property type="entry name" value="OLEOYL-ACYL CARRIER PROTEIN THIOESTERASE 1, CHLOROPLASTIC"/>
    <property type="match status" value="1"/>
</dbReference>
<comment type="similarity">
    <text evidence="1">Belongs to the acyl-ACP thioesterase family.</text>
</comment>
<dbReference type="InterPro" id="IPR029069">
    <property type="entry name" value="HotDog_dom_sf"/>
</dbReference>
<sequence length="249" mass="28974">MMDRIGYETTQTVHYFQIDGSRSMTPAALLSALQEMAISHSDSLGFSVQYNLTHHCFWSVVNWHLKLYRMPKYNETITLQTWSDKFARFQANRSFFLFDENGNKLLDGISRWIFMDSEKRKPANVPADMVEKYHSGQVSAIEGEKFFMPKTPAGRLICTRDFVVTRRDTDTNGHANNVKYLEWVMDDIPDAIYEDMTLKDIRIVYRKECLRGDTVTIKTYLQDTENGKEIESFLYEGETIVAQVITLWA</sequence>
<keyword evidence="7" id="KW-0275">Fatty acid biosynthesis</keyword>
<evidence type="ECO:0000256" key="7">
    <source>
        <dbReference type="ARBA" id="ARBA00023160"/>
    </source>
</evidence>
<comment type="caution">
    <text evidence="10">The sequence shown here is derived from an EMBL/GenBank/DDBJ whole genome shotgun (WGS) entry which is preliminary data.</text>
</comment>
<dbReference type="GO" id="GO:0016297">
    <property type="term" value="F:fatty acyl-[ACP] hydrolase activity"/>
    <property type="evidence" value="ECO:0007669"/>
    <property type="project" value="InterPro"/>
</dbReference>
<dbReference type="InterPro" id="IPR045023">
    <property type="entry name" value="FATA/B"/>
</dbReference>
<keyword evidence="5" id="KW-0809">Transit peptide</keyword>
<evidence type="ECO:0000256" key="2">
    <source>
        <dbReference type="ARBA" id="ARBA00022516"/>
    </source>
</evidence>